<comment type="PTM">
    <text evidence="10">Stearoylated.</text>
</comment>
<dbReference type="InterPro" id="IPR007484">
    <property type="entry name" value="Peptidase_M28"/>
</dbReference>
<evidence type="ECO:0000256" key="2">
    <source>
        <dbReference type="ARBA" id="ARBA00022475"/>
    </source>
</evidence>
<keyword evidence="9 10" id="KW-0325">Glycoprotein</keyword>
<evidence type="ECO:0000256" key="8">
    <source>
        <dbReference type="ARBA" id="ARBA00023170"/>
    </source>
</evidence>
<dbReference type="InterPro" id="IPR003137">
    <property type="entry name" value="PA_domain"/>
</dbReference>
<dbReference type="Pfam" id="PF04253">
    <property type="entry name" value="TFR_dimer"/>
    <property type="match status" value="1"/>
</dbReference>
<comment type="caution">
    <text evidence="15">The sequence shown here is derived from an EMBL/GenBank/DDBJ whole genome shotgun (WGS) entry which is preliminary data.</text>
</comment>
<dbReference type="Pfam" id="PF02225">
    <property type="entry name" value="PA"/>
    <property type="match status" value="1"/>
</dbReference>
<accession>A0A9D3QBF5</accession>
<proteinExistence type="inferred from homology"/>
<keyword evidence="6 10" id="KW-0472">Membrane</keyword>
<dbReference type="GO" id="GO:0009897">
    <property type="term" value="C:external side of plasma membrane"/>
    <property type="evidence" value="ECO:0007669"/>
    <property type="project" value="TreeGrafter"/>
</dbReference>
<keyword evidence="3 10" id="KW-0812">Transmembrane</keyword>
<keyword evidence="10" id="KW-0564">Palmitate</keyword>
<dbReference type="InterPro" id="IPR046450">
    <property type="entry name" value="PA_dom_sf"/>
</dbReference>
<keyword evidence="5 10" id="KW-1133">Transmembrane helix</keyword>
<feature type="domain" description="Transferrin receptor-like dimerisation" evidence="13">
    <location>
        <begin position="659"/>
        <end position="769"/>
    </location>
</feature>
<evidence type="ECO:0000256" key="10">
    <source>
        <dbReference type="RuleBase" id="RU367157"/>
    </source>
</evidence>
<keyword evidence="4" id="KW-0735">Signal-anchor</keyword>
<keyword evidence="2 10" id="KW-1003">Cell membrane</keyword>
<dbReference type="FunFam" id="3.40.630.10:FF:000065">
    <property type="entry name" value="Transferrin receptor 1b"/>
    <property type="match status" value="1"/>
</dbReference>
<comment type="similarity">
    <text evidence="1 10">Belongs to the peptidase M28 family. M28B subfamily.</text>
</comment>
<gene>
    <name evidence="15" type="ORF">MATL_G00023430</name>
</gene>
<evidence type="ECO:0000256" key="11">
    <source>
        <dbReference type="SAM" id="MobiDB-lite"/>
    </source>
</evidence>
<evidence type="ECO:0000259" key="13">
    <source>
        <dbReference type="Pfam" id="PF04253"/>
    </source>
</evidence>
<dbReference type="SUPFAM" id="SSF52025">
    <property type="entry name" value="PA domain"/>
    <property type="match status" value="1"/>
</dbReference>
<dbReference type="SUPFAM" id="SSF53187">
    <property type="entry name" value="Zn-dependent exopeptidases"/>
    <property type="match status" value="1"/>
</dbReference>
<keyword evidence="7" id="KW-1015">Disulfide bond</keyword>
<dbReference type="EMBL" id="JAFDVH010000002">
    <property type="protein sequence ID" value="KAG7487434.1"/>
    <property type="molecule type" value="Genomic_DNA"/>
</dbReference>
<comment type="subunit">
    <text evidence="10">Homodimer; disulfide-linked.</text>
</comment>
<dbReference type="InterPro" id="IPR036757">
    <property type="entry name" value="TFR-like_dimer_dom_sf"/>
</dbReference>
<dbReference type="PANTHER" id="PTHR10404:SF26">
    <property type="entry name" value="TRANSFERRIN RECEPTOR PROTEIN 1"/>
    <property type="match status" value="1"/>
</dbReference>
<dbReference type="OrthoDB" id="5841748at2759"/>
<keyword evidence="10" id="KW-0449">Lipoprotein</keyword>
<keyword evidence="16" id="KW-1185">Reference proteome</keyword>
<dbReference type="FunFam" id="1.20.930.40:FF:000002">
    <property type="entry name" value="Transferrin receptor protein 1"/>
    <property type="match status" value="1"/>
</dbReference>
<evidence type="ECO:0000313" key="16">
    <source>
        <dbReference type="Proteomes" id="UP001046870"/>
    </source>
</evidence>
<dbReference type="GO" id="GO:0004998">
    <property type="term" value="F:transferrin receptor activity"/>
    <property type="evidence" value="ECO:0007669"/>
    <property type="project" value="UniProtKB-UniRule"/>
</dbReference>
<evidence type="ECO:0000259" key="14">
    <source>
        <dbReference type="Pfam" id="PF04389"/>
    </source>
</evidence>
<dbReference type="Gene3D" id="3.50.30.30">
    <property type="match status" value="1"/>
</dbReference>
<dbReference type="SUPFAM" id="SSF47672">
    <property type="entry name" value="Transferrin receptor-like dimerisation domain"/>
    <property type="match status" value="1"/>
</dbReference>
<evidence type="ECO:0000256" key="1">
    <source>
        <dbReference type="ARBA" id="ARBA00005634"/>
    </source>
</evidence>
<dbReference type="Proteomes" id="UP001046870">
    <property type="component" value="Chromosome 2"/>
</dbReference>
<evidence type="ECO:0000256" key="3">
    <source>
        <dbReference type="ARBA" id="ARBA00022692"/>
    </source>
</evidence>
<dbReference type="Pfam" id="PF04389">
    <property type="entry name" value="Peptidase_M28"/>
    <property type="match status" value="1"/>
</dbReference>
<dbReference type="GO" id="GO:0033572">
    <property type="term" value="P:transferrin transport"/>
    <property type="evidence" value="ECO:0007669"/>
    <property type="project" value="UniProtKB-UniRule"/>
</dbReference>
<evidence type="ECO:0000256" key="7">
    <source>
        <dbReference type="ARBA" id="ARBA00023157"/>
    </source>
</evidence>
<feature type="domain" description="Peptidase M28" evidence="14">
    <location>
        <begin position="392"/>
        <end position="597"/>
    </location>
</feature>
<evidence type="ECO:0000256" key="4">
    <source>
        <dbReference type="ARBA" id="ARBA00022968"/>
    </source>
</evidence>
<keyword evidence="10" id="KW-0254">Endocytosis</keyword>
<comment type="subcellular location">
    <subcellularLocation>
        <location evidence="10">Cell membrane</location>
        <topology evidence="10">Single-pass type II membrane protein</topology>
    </subcellularLocation>
    <subcellularLocation>
        <location evidence="10">Melanosome</location>
    </subcellularLocation>
</comment>
<comment type="function">
    <text evidence="10">Cellular uptake of iron occurs via receptor-mediated endocytosis of ligand-occupied transferrin receptor into specialized endosomes. Endosomal acidification leads to iron release. The apotransferrin-receptor complex is then recycled to the cell surface with a return to neutral pH and the concomitant loss of affinity of apotransferrin for its receptor. Transferrin receptor is necessary for development of erythrocytes and the nervous system. Acts as a lipid sensor that regulates mitochondrial fusion by regulating activation of the JNK pathway.</text>
</comment>
<dbReference type="InterPro" id="IPR007365">
    <property type="entry name" value="TFR-like_dimer_dom"/>
</dbReference>
<evidence type="ECO:0000256" key="9">
    <source>
        <dbReference type="ARBA" id="ARBA00023180"/>
    </source>
</evidence>
<dbReference type="Gene3D" id="3.40.630.10">
    <property type="entry name" value="Zn peptidases"/>
    <property type="match status" value="1"/>
</dbReference>
<dbReference type="FunFam" id="3.50.30.30:FF:000010">
    <property type="entry name" value="Transferrin receptor protein 1"/>
    <property type="match status" value="1"/>
</dbReference>
<feature type="domain" description="PA" evidence="12">
    <location>
        <begin position="228"/>
        <end position="292"/>
    </location>
</feature>
<dbReference type="Gene3D" id="1.20.930.40">
    <property type="entry name" value="Transferrin receptor-like, dimerisation domain"/>
    <property type="match status" value="1"/>
</dbReference>
<evidence type="ECO:0000256" key="5">
    <source>
        <dbReference type="ARBA" id="ARBA00022989"/>
    </source>
</evidence>
<dbReference type="PANTHER" id="PTHR10404">
    <property type="entry name" value="N-ACETYLATED-ALPHA-LINKED ACIDIC DIPEPTIDASE"/>
    <property type="match status" value="1"/>
</dbReference>
<evidence type="ECO:0000259" key="12">
    <source>
        <dbReference type="Pfam" id="PF02225"/>
    </source>
</evidence>
<name>A0A9D3QBF5_MEGAT</name>
<feature type="region of interest" description="Disordered" evidence="11">
    <location>
        <begin position="40"/>
        <end position="66"/>
    </location>
</feature>
<dbReference type="AlphaFoldDB" id="A0A9D3QBF5"/>
<keyword evidence="8 10" id="KW-0675">Receptor</keyword>
<dbReference type="GO" id="GO:0042470">
    <property type="term" value="C:melanosome"/>
    <property type="evidence" value="ECO:0007669"/>
    <property type="project" value="UniProtKB-SubCell"/>
</dbReference>
<sequence>MAATMDHARSTISKIFCGEPRSYMRFNLAQNIEGDSSQVEMKLSNDDEEAPNSEGTPRHQDTYSRRPPRPAKNVIFYVIGVLLIFVIGYLIGYLTNRRQDLKTADCTPDSDPEPEAFTRGVTAIEAEPTLDWSDIRNLLRGKLSAELLQGRLREFSLSSHEAGTDGDEQLANGVFSAFKMYGMNPWTDEHFVKLQSLSSASPNKVQFGAEEIGRPKGYLAYSASGTKQGRVVYAHYGQPEDLKYVADMKIDLAGSVVLLRAGKISFAEKVANAAKVKAVAVLIYPDPANYSNIQNEALYGHVHLGSGDPFTPGFPSFNHTQFPPAQSSGLPGILAQTITADMAAKIFQKMGGINAPSFWDEGRLPVVYKLGSENDTVSVEVNNVLVEKKIHNVFGVIKGFVDADRYVVIGAQRDSWGPGYAKSTVGTTMLVELARAISDMVEHDGFRPRRSIVFASWSAGEYGSVGTTEWLEGYLASLNMKAFTYINLDGAVTGSQTFKAAASPLLYRLIQTTLREVISPKASEKTLFEEVSGSNWELSVMESMRMDDSAYPFMAFSGIPSVSFRFTKSAGEYEFLGTAQDNEERLSSATEGRTAQFATSAAQFAGQMALRLVHDHLLRLDVERYVVKVRSYVSQINHRIRQLRQSNVVSAGKLEALTVNWLASAVGSFGRASTAIISDMKNSDLNDVEACRIINDRLMGVEHNFLSPYVSAKDVPFHHIVFGSGSHTLAALVEHLNALKVDAPESDTDLFRNQFALATWTIQGCANTLAGNVWALDNEI</sequence>
<protein>
    <recommendedName>
        <fullName evidence="10">Transferrin receptor protein 1</fullName>
    </recommendedName>
</protein>
<feature type="transmembrane region" description="Helical" evidence="10">
    <location>
        <begin position="74"/>
        <end position="94"/>
    </location>
</feature>
<evidence type="ECO:0000313" key="15">
    <source>
        <dbReference type="EMBL" id="KAG7487434.1"/>
    </source>
</evidence>
<reference evidence="15" key="1">
    <citation type="submission" date="2021-01" db="EMBL/GenBank/DDBJ databases">
        <authorList>
            <person name="Zahm M."/>
            <person name="Roques C."/>
            <person name="Cabau C."/>
            <person name="Klopp C."/>
            <person name="Donnadieu C."/>
            <person name="Jouanno E."/>
            <person name="Lampietro C."/>
            <person name="Louis A."/>
            <person name="Herpin A."/>
            <person name="Echchiki A."/>
            <person name="Berthelot C."/>
            <person name="Parey E."/>
            <person name="Roest-Crollius H."/>
            <person name="Braasch I."/>
            <person name="Postlethwait J."/>
            <person name="Bobe J."/>
            <person name="Montfort J."/>
            <person name="Bouchez O."/>
            <person name="Begum T."/>
            <person name="Mejri S."/>
            <person name="Adams A."/>
            <person name="Chen W.-J."/>
            <person name="Guiguen Y."/>
        </authorList>
    </citation>
    <scope>NUCLEOTIDE SEQUENCE</scope>
    <source>
        <strain evidence="15">YG-15Mar2019-1</strain>
        <tissue evidence="15">Brain</tissue>
    </source>
</reference>
<organism evidence="15 16">
    <name type="scientific">Megalops atlanticus</name>
    <name type="common">Tarpon</name>
    <name type="synonym">Clupea gigantea</name>
    <dbReference type="NCBI Taxonomy" id="7932"/>
    <lineage>
        <taxon>Eukaryota</taxon>
        <taxon>Metazoa</taxon>
        <taxon>Chordata</taxon>
        <taxon>Craniata</taxon>
        <taxon>Vertebrata</taxon>
        <taxon>Euteleostomi</taxon>
        <taxon>Actinopterygii</taxon>
        <taxon>Neopterygii</taxon>
        <taxon>Teleostei</taxon>
        <taxon>Elopiformes</taxon>
        <taxon>Megalopidae</taxon>
        <taxon>Megalops</taxon>
    </lineage>
</organism>
<evidence type="ECO:0000256" key="6">
    <source>
        <dbReference type="ARBA" id="ARBA00023136"/>
    </source>
</evidence>
<dbReference type="GO" id="GO:0006879">
    <property type="term" value="P:intracellular iron ion homeostasis"/>
    <property type="evidence" value="ECO:0007669"/>
    <property type="project" value="UniProtKB-UniRule"/>
</dbReference>
<dbReference type="GO" id="GO:0031623">
    <property type="term" value="P:receptor internalization"/>
    <property type="evidence" value="ECO:0007669"/>
    <property type="project" value="UniProtKB-UniRule"/>
</dbReference>
<dbReference type="InterPro" id="IPR039373">
    <property type="entry name" value="Peptidase_M28B"/>
</dbReference>
<dbReference type="CDD" id="cd09848">
    <property type="entry name" value="M28_TfR"/>
    <property type="match status" value="1"/>
</dbReference>